<name>A0ABP3PYM5_9PROT</name>
<evidence type="ECO:0000313" key="1">
    <source>
        <dbReference type="EMBL" id="GAA0574320.1"/>
    </source>
</evidence>
<gene>
    <name evidence="1" type="ORF">GCM10009416_11250</name>
</gene>
<comment type="caution">
    <text evidence="1">The sequence shown here is derived from an EMBL/GenBank/DDBJ whole genome shotgun (WGS) entry which is preliminary data.</text>
</comment>
<dbReference type="RefSeq" id="WP_343894194.1">
    <property type="nucleotide sequence ID" value="NZ_BAAAFZ010000009.1"/>
</dbReference>
<keyword evidence="2" id="KW-1185">Reference proteome</keyword>
<dbReference type="EMBL" id="BAAAFZ010000009">
    <property type="protein sequence ID" value="GAA0574320.1"/>
    <property type="molecule type" value="Genomic_DNA"/>
</dbReference>
<proteinExistence type="predicted"/>
<accession>A0ABP3PYM5</accession>
<protein>
    <submittedName>
        <fullName evidence="1">Uncharacterized protein</fullName>
    </submittedName>
</protein>
<sequence>MRAPLPAGAAASAGARLRRLDARAPGLLPLAFFALGAERLHVFESTRKMAVAAGQVAHAVTAEEEPAGEDEATCGGSVPEAPCAALAAD</sequence>
<evidence type="ECO:0000313" key="2">
    <source>
        <dbReference type="Proteomes" id="UP001501588"/>
    </source>
</evidence>
<dbReference type="Proteomes" id="UP001501588">
    <property type="component" value="Unassembled WGS sequence"/>
</dbReference>
<organism evidence="1 2">
    <name type="scientific">Craurococcus roseus</name>
    <dbReference type="NCBI Taxonomy" id="77585"/>
    <lineage>
        <taxon>Bacteria</taxon>
        <taxon>Pseudomonadati</taxon>
        <taxon>Pseudomonadota</taxon>
        <taxon>Alphaproteobacteria</taxon>
        <taxon>Acetobacterales</taxon>
        <taxon>Acetobacteraceae</taxon>
        <taxon>Craurococcus</taxon>
    </lineage>
</organism>
<reference evidence="2" key="1">
    <citation type="journal article" date="2019" name="Int. J. Syst. Evol. Microbiol.">
        <title>The Global Catalogue of Microorganisms (GCM) 10K type strain sequencing project: providing services to taxonomists for standard genome sequencing and annotation.</title>
        <authorList>
            <consortium name="The Broad Institute Genomics Platform"/>
            <consortium name="The Broad Institute Genome Sequencing Center for Infectious Disease"/>
            <person name="Wu L."/>
            <person name="Ma J."/>
        </authorList>
    </citation>
    <scope>NUCLEOTIDE SEQUENCE [LARGE SCALE GENOMIC DNA]</scope>
    <source>
        <strain evidence="2">JCM 9933</strain>
    </source>
</reference>